<accession>A0ABV8B4G9</accession>
<evidence type="ECO:0000313" key="7">
    <source>
        <dbReference type="Proteomes" id="UP001595752"/>
    </source>
</evidence>
<keyword evidence="3" id="KW-0378">Hydrolase</keyword>
<dbReference type="InterPro" id="IPR000064">
    <property type="entry name" value="NLP_P60_dom"/>
</dbReference>
<dbReference type="PANTHER" id="PTHR47053:SF3">
    <property type="entry name" value="GAMMA-D-GLUTAMYL-L-LYSINE DIPEPTIDYL-PEPTIDASE"/>
    <property type="match status" value="1"/>
</dbReference>
<protein>
    <submittedName>
        <fullName evidence="6">NlpC/P60 family protein</fullName>
    </submittedName>
</protein>
<evidence type="ECO:0000256" key="3">
    <source>
        <dbReference type="ARBA" id="ARBA00022801"/>
    </source>
</evidence>
<keyword evidence="4" id="KW-0788">Thiol protease</keyword>
<dbReference type="PANTHER" id="PTHR47053">
    <property type="entry name" value="MUREIN DD-ENDOPEPTIDASE MEPH-RELATED"/>
    <property type="match status" value="1"/>
</dbReference>
<evidence type="ECO:0000256" key="2">
    <source>
        <dbReference type="ARBA" id="ARBA00022670"/>
    </source>
</evidence>
<keyword evidence="7" id="KW-1185">Reference proteome</keyword>
<organism evidence="6 7">
    <name type="scientific">Bacillus songklensis</name>
    <dbReference type="NCBI Taxonomy" id="1069116"/>
    <lineage>
        <taxon>Bacteria</taxon>
        <taxon>Bacillati</taxon>
        <taxon>Bacillota</taxon>
        <taxon>Bacilli</taxon>
        <taxon>Bacillales</taxon>
        <taxon>Bacillaceae</taxon>
        <taxon>Bacillus</taxon>
    </lineage>
</organism>
<dbReference type="Pfam" id="PF23795">
    <property type="entry name" value="SH3_YKFC_2nd"/>
    <property type="match status" value="1"/>
</dbReference>
<evidence type="ECO:0000256" key="1">
    <source>
        <dbReference type="ARBA" id="ARBA00007074"/>
    </source>
</evidence>
<name>A0ABV8B4G9_9BACI</name>
<proteinExistence type="inferred from homology"/>
<dbReference type="SUPFAM" id="SSF54001">
    <property type="entry name" value="Cysteine proteinases"/>
    <property type="match status" value="1"/>
</dbReference>
<evidence type="ECO:0000259" key="5">
    <source>
        <dbReference type="PROSITE" id="PS51935"/>
    </source>
</evidence>
<dbReference type="Pfam" id="PF00877">
    <property type="entry name" value="NLPC_P60"/>
    <property type="match status" value="1"/>
</dbReference>
<dbReference type="InterPro" id="IPR051202">
    <property type="entry name" value="Peptidase_C40"/>
</dbReference>
<dbReference type="InterPro" id="IPR057812">
    <property type="entry name" value="SH3_YKFC_2nd"/>
</dbReference>
<keyword evidence="2" id="KW-0645">Protease</keyword>
<dbReference type="InterPro" id="IPR038765">
    <property type="entry name" value="Papain-like_cys_pep_sf"/>
</dbReference>
<dbReference type="RefSeq" id="WP_377915202.1">
    <property type="nucleotide sequence ID" value="NZ_JBHRZT010000052.1"/>
</dbReference>
<dbReference type="Gene3D" id="2.30.30.40">
    <property type="entry name" value="SH3 Domains"/>
    <property type="match status" value="2"/>
</dbReference>
<dbReference type="Proteomes" id="UP001595752">
    <property type="component" value="Unassembled WGS sequence"/>
</dbReference>
<comment type="similarity">
    <text evidence="1">Belongs to the peptidase C40 family.</text>
</comment>
<sequence>MENKGVYLVDAAVATIWTNPDSPRGIDQGAVSNPVLLREWLDSLTFEALLDLCNSNLVQSQALCGQEVMVLEEKGDWVLVVVPEQPSSKNSHGYPGWMPKGQLKKKEEDYTGNGVAVVTSPTSLLYHDDGSSWMELSFQTRLPLVEESEDWVKVKTPSGTGLLRKDGTAVYASVVEIPKGNGQQIVEAGKAFLDLPYLWGGMSGFGFDCSGFSYAMCKANGYIIPRDAHDQAKEGENVALDQLKPGDLLFFAYDEGKGAIHHVGIYYGNGQMIHSPKTGKTIEVIDLKDTIYERELCAARRYWT</sequence>
<evidence type="ECO:0000256" key="4">
    <source>
        <dbReference type="ARBA" id="ARBA00022807"/>
    </source>
</evidence>
<comment type="caution">
    <text evidence="6">The sequence shown here is derived from an EMBL/GenBank/DDBJ whole genome shotgun (WGS) entry which is preliminary data.</text>
</comment>
<evidence type="ECO:0000313" key="6">
    <source>
        <dbReference type="EMBL" id="MFC3884084.1"/>
    </source>
</evidence>
<dbReference type="Gene3D" id="3.90.1720.10">
    <property type="entry name" value="endopeptidase domain like (from Nostoc punctiforme)"/>
    <property type="match status" value="1"/>
</dbReference>
<reference evidence="7" key="1">
    <citation type="journal article" date="2019" name="Int. J. Syst. Evol. Microbiol.">
        <title>The Global Catalogue of Microorganisms (GCM) 10K type strain sequencing project: providing services to taxonomists for standard genome sequencing and annotation.</title>
        <authorList>
            <consortium name="The Broad Institute Genomics Platform"/>
            <consortium name="The Broad Institute Genome Sequencing Center for Infectious Disease"/>
            <person name="Wu L."/>
            <person name="Ma J."/>
        </authorList>
    </citation>
    <scope>NUCLEOTIDE SEQUENCE [LARGE SCALE GENOMIC DNA]</scope>
    <source>
        <strain evidence="7">CCUG 61889</strain>
    </source>
</reference>
<dbReference type="PROSITE" id="PS51935">
    <property type="entry name" value="NLPC_P60"/>
    <property type="match status" value="1"/>
</dbReference>
<dbReference type="EMBL" id="JBHRZT010000052">
    <property type="protein sequence ID" value="MFC3884084.1"/>
    <property type="molecule type" value="Genomic_DNA"/>
</dbReference>
<feature type="domain" description="NlpC/P60" evidence="5">
    <location>
        <begin position="179"/>
        <end position="304"/>
    </location>
</feature>
<gene>
    <name evidence="6" type="ORF">ACFOU2_11520</name>
</gene>